<dbReference type="AlphaFoldDB" id="A0A3Q9I673"/>
<protein>
    <recommendedName>
        <fullName evidence="3">NodB homology domain-containing protein</fullName>
    </recommendedName>
</protein>
<accession>A0A3Q9I673</accession>
<evidence type="ECO:0008006" key="3">
    <source>
        <dbReference type="Google" id="ProtNLM"/>
    </source>
</evidence>
<sequence length="579" mass="65717">MDNSNKAVRGTLKLARIGVWMDQEGMKRRQRYGVNVFQRYITEIMTHCGFTYIILDHADQIQRETVDIVIVAVASEHQTDHDILWSFMEAGGTIVSFAGMTALSSRLGYTSIREIPVGYADLKTPWYADVMLRGFDYRPWIRKDVVEPGPVSKSCGSIRYGSPDGVVCGEVIQSFHVGAGRLERWVLDIPATIVRLQQGKSPIVTDGLPAPDGTGAVDEWILKADDDVQQDWEYDRLITKTGMKYFAHPYADLWKQAFAGHLLHVAAEQGLVLPFVDYWPDGIEQIAMISHDSDLNIDESAEITLSLLREHDVQSTWCMIEPGYSPHLQELIKEEGHELALHYNALPKDNGCWDRDEFGGQHEWFKGISGMEHAVSNKNHYTCFEGWGELFDWCEEHQIAADQSRGPSKKGNIGFPFGSCHPYFPIAWSDQGNRIYNVLETAFMTQDLNHDALADISVLAPFLDGVGRVRGVAHFLFHPLHILKQLPVREAFREVIVEARKQGFVFWTGQQINDWVRSKRQITIEGLRENGLVEYSNPAQANRAVVWIPLLSEEKIDDEDVHIKFGMRCKKQILTVFNS</sequence>
<dbReference type="InterPro" id="IPR011330">
    <property type="entry name" value="Glyco_hydro/deAcase_b/a-brl"/>
</dbReference>
<dbReference type="SUPFAM" id="SSF88713">
    <property type="entry name" value="Glycoside hydrolase/deacetylase"/>
    <property type="match status" value="1"/>
</dbReference>
<dbReference type="EMBL" id="CP034346">
    <property type="protein sequence ID" value="AZS13400.1"/>
    <property type="molecule type" value="Genomic_DNA"/>
</dbReference>
<gene>
    <name evidence="1" type="ORF">EI981_02195</name>
</gene>
<dbReference type="RefSeq" id="WP_126995034.1">
    <property type="nucleotide sequence ID" value="NZ_CP034346.1"/>
</dbReference>
<evidence type="ECO:0000313" key="2">
    <source>
        <dbReference type="Proteomes" id="UP000270678"/>
    </source>
</evidence>
<dbReference type="Gene3D" id="3.20.20.370">
    <property type="entry name" value="Glycoside hydrolase/deacetylase"/>
    <property type="match status" value="1"/>
</dbReference>
<name>A0A3Q9I673_9BACL</name>
<reference evidence="2" key="1">
    <citation type="submission" date="2018-12" db="EMBL/GenBank/DDBJ databases">
        <title>Complete genome sequence of Paenibacillus sp. MBLB1234.</title>
        <authorList>
            <person name="Nam Y.-D."/>
            <person name="Kang J."/>
            <person name="Chung W.-H."/>
            <person name="Park Y.S."/>
        </authorList>
    </citation>
    <scope>NUCLEOTIDE SEQUENCE [LARGE SCALE GENOMIC DNA]</scope>
    <source>
        <strain evidence="2">MBLB1234</strain>
    </source>
</reference>
<proteinExistence type="predicted"/>
<dbReference type="GO" id="GO:0005975">
    <property type="term" value="P:carbohydrate metabolic process"/>
    <property type="evidence" value="ECO:0007669"/>
    <property type="project" value="InterPro"/>
</dbReference>
<keyword evidence="2" id="KW-1185">Reference proteome</keyword>
<dbReference type="Proteomes" id="UP000270678">
    <property type="component" value="Chromosome"/>
</dbReference>
<organism evidence="1 2">
    <name type="scientific">Paenibacillus lutimineralis</name>
    <dbReference type="NCBI Taxonomy" id="2707005"/>
    <lineage>
        <taxon>Bacteria</taxon>
        <taxon>Bacillati</taxon>
        <taxon>Bacillota</taxon>
        <taxon>Bacilli</taxon>
        <taxon>Bacillales</taxon>
        <taxon>Paenibacillaceae</taxon>
        <taxon>Paenibacillus</taxon>
    </lineage>
</organism>
<evidence type="ECO:0000313" key="1">
    <source>
        <dbReference type="EMBL" id="AZS13400.1"/>
    </source>
</evidence>
<dbReference type="OrthoDB" id="2492838at2"/>
<dbReference type="KEGG" id="plut:EI981_02195"/>